<dbReference type="PANTHER" id="PTHR45228:SF8">
    <property type="entry name" value="TWO-COMPONENT RESPONSE REGULATOR-RELATED"/>
    <property type="match status" value="1"/>
</dbReference>
<feature type="coiled-coil region" evidence="2">
    <location>
        <begin position="142"/>
        <end position="187"/>
    </location>
</feature>
<feature type="modified residue" description="4-aspartylphosphate" evidence="1">
    <location>
        <position position="63"/>
    </location>
</feature>
<dbReference type="GO" id="GO:0008081">
    <property type="term" value="F:phosphoric diester hydrolase activity"/>
    <property type="evidence" value="ECO:0007669"/>
    <property type="project" value="UniProtKB-ARBA"/>
</dbReference>
<dbReference type="Gene3D" id="1.10.3210.10">
    <property type="entry name" value="Hypothetical protein af1432"/>
    <property type="match status" value="1"/>
</dbReference>
<dbReference type="InterPro" id="IPR052020">
    <property type="entry name" value="Cyclic_di-GMP/3'3'-cGAMP_PDE"/>
</dbReference>
<evidence type="ECO:0000313" key="5">
    <source>
        <dbReference type="EMBL" id="KFE55354.1"/>
    </source>
</evidence>
<dbReference type="AlphaFoldDB" id="A0A085VIU1"/>
<feature type="domain" description="HD-GYP" evidence="4">
    <location>
        <begin position="184"/>
        <end position="380"/>
    </location>
</feature>
<sequence length="451" mass="50761">MEKSSLNAAPSKARILLVDDEESILGSLRRLLRGPSYELFVADSGLKALEIMQDQPIDLVISDARMPNMDGATLLSTIREQYPQTFRILLTGYADLDMIAKAINEGQIYRYLSKPWDDQELLLTVAQAVAHQQSEFERKRLLALTREQNEQLQALNAGLEKRVQARTAEIEQTADMLDLAYEELKRNYAITAEVFSRMVESRLPQGKQTNRPIIELVRAYCRAHIPNEADSRNLAIAAALHNIGKVSWTDAMMSAPAEQLHHTERERYRAYPAHSEALLMTLEPMKDATRLIRSHQERWDGTGFPDRLKGSAIPFGSRLLKLVVDFIELQRGLILERKMNSDEALLFIRKYAGKLYDPELVEVFVKVCAEHLMDVTTGDPTVKAVTTRELVPGMILARNLNADNGMLLLNVGKPLTAVLVEKLISFEAMEAAKYTIFVKVPEEAQNSGTAT</sequence>
<dbReference type="SUPFAM" id="SSF52172">
    <property type="entry name" value="CheY-like"/>
    <property type="match status" value="1"/>
</dbReference>
<proteinExistence type="predicted"/>
<dbReference type="InterPro" id="IPR037522">
    <property type="entry name" value="HD_GYP_dom"/>
</dbReference>
<gene>
    <name evidence="5" type="ORF">IV01_12045</name>
</gene>
<dbReference type="EMBL" id="JPQU01000034">
    <property type="protein sequence ID" value="KFE55354.1"/>
    <property type="molecule type" value="Genomic_DNA"/>
</dbReference>
<feature type="domain" description="Response regulatory" evidence="3">
    <location>
        <begin position="14"/>
        <end position="129"/>
    </location>
</feature>
<dbReference type="Pfam" id="PF13487">
    <property type="entry name" value="HD_5"/>
    <property type="match status" value="1"/>
</dbReference>
<dbReference type="Proteomes" id="UP000028631">
    <property type="component" value="Unassembled WGS sequence"/>
</dbReference>
<dbReference type="GO" id="GO:0000160">
    <property type="term" value="P:phosphorelay signal transduction system"/>
    <property type="evidence" value="ECO:0007669"/>
    <property type="project" value="InterPro"/>
</dbReference>
<name>A0A085VIU1_PSESX</name>
<dbReference type="InterPro" id="IPR003607">
    <property type="entry name" value="HD/PDEase_dom"/>
</dbReference>
<evidence type="ECO:0000256" key="2">
    <source>
        <dbReference type="SAM" id="Coils"/>
    </source>
</evidence>
<dbReference type="OrthoDB" id="9802066at2"/>
<evidence type="ECO:0000259" key="3">
    <source>
        <dbReference type="PROSITE" id="PS50110"/>
    </source>
</evidence>
<keyword evidence="2" id="KW-0175">Coiled coil</keyword>
<dbReference type="PROSITE" id="PS50110">
    <property type="entry name" value="RESPONSE_REGULATORY"/>
    <property type="match status" value="1"/>
</dbReference>
<reference evidence="5 6" key="1">
    <citation type="submission" date="2014-07" db="EMBL/GenBank/DDBJ databases">
        <title>Draft Genome Sequences of Environmental Pseudomonas syringae strains.</title>
        <authorList>
            <person name="Baltrus D.A."/>
            <person name="Berge O."/>
            <person name="Morris C."/>
        </authorList>
    </citation>
    <scope>NUCLEOTIDE SEQUENCE [LARGE SCALE GENOMIC DNA]</scope>
    <source>
        <strain evidence="5 6">GAW0119</strain>
    </source>
</reference>
<evidence type="ECO:0000313" key="6">
    <source>
        <dbReference type="Proteomes" id="UP000028631"/>
    </source>
</evidence>
<evidence type="ECO:0000256" key="1">
    <source>
        <dbReference type="PROSITE-ProRule" id="PRU00169"/>
    </source>
</evidence>
<dbReference type="CDD" id="cd00077">
    <property type="entry name" value="HDc"/>
    <property type="match status" value="1"/>
</dbReference>
<dbReference type="RefSeq" id="WP_032628490.1">
    <property type="nucleotide sequence ID" value="NZ_JPQU01000034.1"/>
</dbReference>
<dbReference type="PATRIC" id="fig|317.175.peg.2505"/>
<dbReference type="Gene3D" id="3.40.50.2300">
    <property type="match status" value="1"/>
</dbReference>
<dbReference type="PANTHER" id="PTHR45228">
    <property type="entry name" value="CYCLIC DI-GMP PHOSPHODIESTERASE TM_0186-RELATED"/>
    <property type="match status" value="1"/>
</dbReference>
<organism evidence="5 6">
    <name type="scientific">Pseudomonas syringae</name>
    <dbReference type="NCBI Taxonomy" id="317"/>
    <lineage>
        <taxon>Bacteria</taxon>
        <taxon>Pseudomonadati</taxon>
        <taxon>Pseudomonadota</taxon>
        <taxon>Gammaproteobacteria</taxon>
        <taxon>Pseudomonadales</taxon>
        <taxon>Pseudomonadaceae</taxon>
        <taxon>Pseudomonas</taxon>
    </lineage>
</organism>
<dbReference type="PROSITE" id="PS51832">
    <property type="entry name" value="HD_GYP"/>
    <property type="match status" value="1"/>
</dbReference>
<dbReference type="SMART" id="SM00448">
    <property type="entry name" value="REC"/>
    <property type="match status" value="1"/>
</dbReference>
<dbReference type="SUPFAM" id="SSF109604">
    <property type="entry name" value="HD-domain/PDEase-like"/>
    <property type="match status" value="1"/>
</dbReference>
<dbReference type="Pfam" id="PF00072">
    <property type="entry name" value="Response_reg"/>
    <property type="match status" value="1"/>
</dbReference>
<keyword evidence="6" id="KW-1185">Reference proteome</keyword>
<evidence type="ECO:0000259" key="4">
    <source>
        <dbReference type="PROSITE" id="PS51832"/>
    </source>
</evidence>
<keyword evidence="1" id="KW-0597">Phosphoprotein</keyword>
<dbReference type="InterPro" id="IPR001789">
    <property type="entry name" value="Sig_transdc_resp-reg_receiver"/>
</dbReference>
<dbReference type="InterPro" id="IPR011006">
    <property type="entry name" value="CheY-like_superfamily"/>
</dbReference>
<protein>
    <submittedName>
        <fullName evidence="5">Chemotaxis protein CheY</fullName>
    </submittedName>
</protein>
<accession>A0A085VIU1</accession>
<comment type="caution">
    <text evidence="5">The sequence shown here is derived from an EMBL/GenBank/DDBJ whole genome shotgun (WGS) entry which is preliminary data.</text>
</comment>
<dbReference type="CDD" id="cd17569">
    <property type="entry name" value="REC_HupR-like"/>
    <property type="match status" value="1"/>
</dbReference>